<dbReference type="Gene3D" id="3.10.20.90">
    <property type="entry name" value="Phosphatidylinositol 3-kinase Catalytic Subunit, Chain A, domain 1"/>
    <property type="match status" value="1"/>
</dbReference>
<dbReference type="SUPFAM" id="SSF56399">
    <property type="entry name" value="ADP-ribosylation"/>
    <property type="match status" value="1"/>
</dbReference>
<dbReference type="CDD" id="cd17039">
    <property type="entry name" value="Ubl_ubiquitin_like"/>
    <property type="match status" value="1"/>
</dbReference>
<name>A0A1X7TNL7_AMPQE</name>
<dbReference type="STRING" id="400682.A0A1X7TNL7"/>
<feature type="domain" description="Ubiquitin-like" evidence="1">
    <location>
        <begin position="100"/>
        <end position="183"/>
    </location>
</feature>
<protein>
    <recommendedName>
        <fullName evidence="1">Ubiquitin-like domain-containing protein</fullName>
    </recommendedName>
</protein>
<dbReference type="PANTHER" id="PTHR36649">
    <property type="entry name" value="UBIQUITIN-LIKE DOMAIN-CONTAINING PROTEIN"/>
    <property type="match status" value="1"/>
</dbReference>
<proteinExistence type="predicted"/>
<dbReference type="InParanoid" id="A0A1X7TNL7"/>
<dbReference type="InterPro" id="IPR000626">
    <property type="entry name" value="Ubiquitin-like_dom"/>
</dbReference>
<evidence type="ECO:0000313" key="2">
    <source>
        <dbReference type="EnsemblMetazoa" id="Aqu2.1.16547_001"/>
    </source>
</evidence>
<dbReference type="SMART" id="SM00213">
    <property type="entry name" value="UBQ"/>
    <property type="match status" value="1"/>
</dbReference>
<dbReference type="EnsemblMetazoa" id="Aqu2.1.16547_001">
    <property type="protein sequence ID" value="Aqu2.1.16547_001"/>
    <property type="gene ID" value="Aqu2.1.16547"/>
</dbReference>
<organism evidence="2">
    <name type="scientific">Amphimedon queenslandica</name>
    <name type="common">Sponge</name>
    <dbReference type="NCBI Taxonomy" id="400682"/>
    <lineage>
        <taxon>Eukaryota</taxon>
        <taxon>Metazoa</taxon>
        <taxon>Porifera</taxon>
        <taxon>Demospongiae</taxon>
        <taxon>Heteroscleromorpha</taxon>
        <taxon>Haplosclerida</taxon>
        <taxon>Niphatidae</taxon>
        <taxon>Amphimedon</taxon>
    </lineage>
</organism>
<reference evidence="2" key="1">
    <citation type="submission" date="2017-05" db="UniProtKB">
        <authorList>
            <consortium name="EnsemblMetazoa"/>
        </authorList>
    </citation>
    <scope>IDENTIFICATION</scope>
</reference>
<evidence type="ECO:0000259" key="1">
    <source>
        <dbReference type="PROSITE" id="PS50053"/>
    </source>
</evidence>
<accession>A0A1X7TNL7</accession>
<dbReference type="AlphaFoldDB" id="A0A1X7TNL7"/>
<dbReference type="PANTHER" id="PTHR36649:SF28">
    <property type="entry name" value="UBIQUITIN-LIKE DOMAIN-CONTAINING PROTEIN"/>
    <property type="match status" value="1"/>
</dbReference>
<dbReference type="PROSITE" id="PS50053">
    <property type="entry name" value="UBIQUITIN_2"/>
    <property type="match status" value="1"/>
</dbReference>
<sequence>MEVVSSSSSSAHLQLVAAALTSLIPGSKVITKDDPLYKTLKDPKPLTYQVMSQNVIVETKPEPDPTIVVPLEKTMDIELQPLAHDTSDEPASGGGASSNIVITVQFLNDQSYKFSVNPSKATVYGLKWSIFKSKGFDEYSQYDVNNIVLTFGRKELNDDDCLLTNCGIKDGSVIQFIVRLREGAGPTILVLDEDLLDPNYDYDFTNECDTGRVYQRGRSQGFLGFLKHEYHYKRPHGWNRIAFKVKGKYPPDDTWLGIPAEWPVSYHGTGREGAEGIASRGYDGARLVRDCFGRGFYSTPDVEVAADYASRFDHTDGKRYEVVVQNRVNLNPGHSEIIPKEKTRDKAEYYLTYSSDDLRPYGICIREVKEASSA</sequence>
<dbReference type="SUPFAM" id="SSF54236">
    <property type="entry name" value="Ubiquitin-like"/>
    <property type="match status" value="1"/>
</dbReference>
<dbReference type="Pfam" id="PF00240">
    <property type="entry name" value="ubiquitin"/>
    <property type="match status" value="1"/>
</dbReference>
<dbReference type="InterPro" id="IPR029071">
    <property type="entry name" value="Ubiquitin-like_domsf"/>
</dbReference>
<dbReference type="eggNOG" id="ENOG502S58G">
    <property type="taxonomic scope" value="Eukaryota"/>
</dbReference>
<dbReference type="OrthoDB" id="428577at2759"/>
<dbReference type="Gene3D" id="3.90.175.10">
    <property type="entry name" value="Diphtheria Toxin, domain 1"/>
    <property type="match status" value="1"/>
</dbReference>